<name>A0A537LSU3_9BACT</name>
<feature type="transmembrane region" description="Helical" evidence="7">
    <location>
        <begin position="70"/>
        <end position="92"/>
    </location>
</feature>
<protein>
    <submittedName>
        <fullName evidence="9">Carbohydrate ABC transporter permease</fullName>
    </submittedName>
</protein>
<dbReference type="PANTHER" id="PTHR43744">
    <property type="entry name" value="ABC TRANSPORTER PERMEASE PROTEIN MG189-RELATED-RELATED"/>
    <property type="match status" value="1"/>
</dbReference>
<evidence type="ECO:0000259" key="8">
    <source>
        <dbReference type="PROSITE" id="PS50928"/>
    </source>
</evidence>
<keyword evidence="3" id="KW-1003">Cell membrane</keyword>
<evidence type="ECO:0000256" key="4">
    <source>
        <dbReference type="ARBA" id="ARBA00022692"/>
    </source>
</evidence>
<dbReference type="Gene3D" id="1.10.3720.10">
    <property type="entry name" value="MetI-like"/>
    <property type="match status" value="1"/>
</dbReference>
<evidence type="ECO:0000313" key="10">
    <source>
        <dbReference type="Proteomes" id="UP000315217"/>
    </source>
</evidence>
<dbReference type="EMBL" id="VBAI01000078">
    <property type="protein sequence ID" value="TMJ11084.1"/>
    <property type="molecule type" value="Genomic_DNA"/>
</dbReference>
<dbReference type="GO" id="GO:0055085">
    <property type="term" value="P:transmembrane transport"/>
    <property type="evidence" value="ECO:0007669"/>
    <property type="project" value="InterPro"/>
</dbReference>
<keyword evidence="2 7" id="KW-0813">Transport</keyword>
<evidence type="ECO:0000313" key="9">
    <source>
        <dbReference type="EMBL" id="TMJ11084.1"/>
    </source>
</evidence>
<dbReference type="InterPro" id="IPR035906">
    <property type="entry name" value="MetI-like_sf"/>
</dbReference>
<feature type="domain" description="ABC transmembrane type-1" evidence="8">
    <location>
        <begin position="66"/>
        <end position="255"/>
    </location>
</feature>
<evidence type="ECO:0000256" key="2">
    <source>
        <dbReference type="ARBA" id="ARBA00022448"/>
    </source>
</evidence>
<evidence type="ECO:0000256" key="3">
    <source>
        <dbReference type="ARBA" id="ARBA00022475"/>
    </source>
</evidence>
<feature type="transmembrane region" description="Helical" evidence="7">
    <location>
        <begin position="134"/>
        <end position="151"/>
    </location>
</feature>
<keyword evidence="5 7" id="KW-1133">Transmembrane helix</keyword>
<keyword evidence="4 7" id="KW-0812">Transmembrane</keyword>
<dbReference type="CDD" id="cd06261">
    <property type="entry name" value="TM_PBP2"/>
    <property type="match status" value="1"/>
</dbReference>
<feature type="transmembrane region" description="Helical" evidence="7">
    <location>
        <begin position="101"/>
        <end position="122"/>
    </location>
</feature>
<evidence type="ECO:0000256" key="6">
    <source>
        <dbReference type="ARBA" id="ARBA00023136"/>
    </source>
</evidence>
<comment type="subcellular location">
    <subcellularLocation>
        <location evidence="1 7">Cell membrane</location>
        <topology evidence="1 7">Multi-pass membrane protein</topology>
    </subcellularLocation>
</comment>
<feature type="transmembrane region" description="Helical" evidence="7">
    <location>
        <begin position="233"/>
        <end position="255"/>
    </location>
</feature>
<dbReference type="AlphaFoldDB" id="A0A537LSU3"/>
<dbReference type="InterPro" id="IPR000515">
    <property type="entry name" value="MetI-like"/>
</dbReference>
<dbReference type="PANTHER" id="PTHR43744:SF12">
    <property type="entry name" value="ABC TRANSPORTER PERMEASE PROTEIN MG189-RELATED"/>
    <property type="match status" value="1"/>
</dbReference>
<comment type="caution">
    <text evidence="9">The sequence shown here is derived from an EMBL/GenBank/DDBJ whole genome shotgun (WGS) entry which is preliminary data.</text>
</comment>
<reference evidence="9 10" key="1">
    <citation type="journal article" date="2019" name="Nat. Microbiol.">
        <title>Mediterranean grassland soil C-N compound turnover is dependent on rainfall and depth, and is mediated by genomically divergent microorganisms.</title>
        <authorList>
            <person name="Diamond S."/>
            <person name="Andeer P.F."/>
            <person name="Li Z."/>
            <person name="Crits-Christoph A."/>
            <person name="Burstein D."/>
            <person name="Anantharaman K."/>
            <person name="Lane K.R."/>
            <person name="Thomas B.C."/>
            <person name="Pan C."/>
            <person name="Northen T.R."/>
            <person name="Banfield J.F."/>
        </authorList>
    </citation>
    <scope>NUCLEOTIDE SEQUENCE [LARGE SCALE GENOMIC DNA]</scope>
    <source>
        <strain evidence="9">NP_1</strain>
    </source>
</reference>
<dbReference type="SUPFAM" id="SSF161098">
    <property type="entry name" value="MetI-like"/>
    <property type="match status" value="1"/>
</dbReference>
<feature type="transmembrane region" description="Helical" evidence="7">
    <location>
        <begin position="188"/>
        <end position="213"/>
    </location>
</feature>
<feature type="transmembrane region" description="Helical" evidence="7">
    <location>
        <begin position="7"/>
        <end position="28"/>
    </location>
</feature>
<comment type="similarity">
    <text evidence="7">Belongs to the binding-protein-dependent transport system permease family.</text>
</comment>
<accession>A0A537LSU3</accession>
<sequence length="270" mass="29741">MRDPKTAFVYLALGAGAVVVAFPFYWMLASALKPLTEIYDLRLIPAHPTLANFTEVLTRTRFPRWFGNSLIVAAITTASVAFFDSLVGYVLAKLQFPGRGVIFVMILATLMIPTEMLVIPWYVMSSAYGWINTYWGIMFPGLLSAFGVFLIRQFMSGVPDELLDAGRMDGVTEFGLYWRIALPQIRPALAALCIFTFLGNWNAFLWPTIVIQTANMRTLPVGIALFSGEAGSAWNLIMASSALAVLPVLGVFAVLQRQIIEGITLTGLRS</sequence>
<keyword evidence="6 7" id="KW-0472">Membrane</keyword>
<evidence type="ECO:0000256" key="5">
    <source>
        <dbReference type="ARBA" id="ARBA00022989"/>
    </source>
</evidence>
<gene>
    <name evidence="9" type="ORF">E6G98_05865</name>
</gene>
<proteinExistence type="inferred from homology"/>
<evidence type="ECO:0000256" key="7">
    <source>
        <dbReference type="RuleBase" id="RU363032"/>
    </source>
</evidence>
<dbReference type="Pfam" id="PF00528">
    <property type="entry name" value="BPD_transp_1"/>
    <property type="match status" value="1"/>
</dbReference>
<dbReference type="Proteomes" id="UP000315217">
    <property type="component" value="Unassembled WGS sequence"/>
</dbReference>
<organism evidence="9 10">
    <name type="scientific">Candidatus Segetimicrobium genomatis</name>
    <dbReference type="NCBI Taxonomy" id="2569760"/>
    <lineage>
        <taxon>Bacteria</taxon>
        <taxon>Bacillati</taxon>
        <taxon>Candidatus Sysuimicrobiota</taxon>
        <taxon>Candidatus Sysuimicrobiia</taxon>
        <taxon>Candidatus Sysuimicrobiales</taxon>
        <taxon>Candidatus Segetimicrobiaceae</taxon>
        <taxon>Candidatus Segetimicrobium</taxon>
    </lineage>
</organism>
<dbReference type="GO" id="GO:0005886">
    <property type="term" value="C:plasma membrane"/>
    <property type="evidence" value="ECO:0007669"/>
    <property type="project" value="UniProtKB-SubCell"/>
</dbReference>
<dbReference type="PROSITE" id="PS50928">
    <property type="entry name" value="ABC_TM1"/>
    <property type="match status" value="1"/>
</dbReference>
<evidence type="ECO:0000256" key="1">
    <source>
        <dbReference type="ARBA" id="ARBA00004651"/>
    </source>
</evidence>